<sequence length="110" mass="12875">MTVLLMDKFLKRTMSLEKVQDLENPEHQVQVKRKRLELTRRLVRQLREQTQKAERIIAAQDRNKSTSLTTQIKLRYTLPEILESKESIRPNNETCRGLYVIVASNGDVPV</sequence>
<feature type="coiled-coil region" evidence="1">
    <location>
        <begin position="29"/>
        <end position="63"/>
    </location>
</feature>
<protein>
    <submittedName>
        <fullName evidence="2">Uncharacterized protein</fullName>
    </submittedName>
</protein>
<accession>A0A9P0LMK7</accession>
<organism evidence="2 3">
    <name type="scientific">Acanthoscelides obtectus</name>
    <name type="common">Bean weevil</name>
    <name type="synonym">Bruchus obtectus</name>
    <dbReference type="NCBI Taxonomy" id="200917"/>
    <lineage>
        <taxon>Eukaryota</taxon>
        <taxon>Metazoa</taxon>
        <taxon>Ecdysozoa</taxon>
        <taxon>Arthropoda</taxon>
        <taxon>Hexapoda</taxon>
        <taxon>Insecta</taxon>
        <taxon>Pterygota</taxon>
        <taxon>Neoptera</taxon>
        <taxon>Endopterygota</taxon>
        <taxon>Coleoptera</taxon>
        <taxon>Polyphaga</taxon>
        <taxon>Cucujiformia</taxon>
        <taxon>Chrysomeloidea</taxon>
        <taxon>Chrysomelidae</taxon>
        <taxon>Bruchinae</taxon>
        <taxon>Bruchini</taxon>
        <taxon>Acanthoscelides</taxon>
    </lineage>
</organism>
<dbReference type="Proteomes" id="UP001152888">
    <property type="component" value="Unassembled WGS sequence"/>
</dbReference>
<gene>
    <name evidence="2" type="ORF">ACAOBT_LOCUS23936</name>
</gene>
<dbReference type="EMBL" id="CAKOFQ010007301">
    <property type="protein sequence ID" value="CAH1997742.1"/>
    <property type="molecule type" value="Genomic_DNA"/>
</dbReference>
<dbReference type="AlphaFoldDB" id="A0A9P0LMK7"/>
<evidence type="ECO:0000313" key="2">
    <source>
        <dbReference type="EMBL" id="CAH1997742.1"/>
    </source>
</evidence>
<evidence type="ECO:0000313" key="3">
    <source>
        <dbReference type="Proteomes" id="UP001152888"/>
    </source>
</evidence>
<comment type="caution">
    <text evidence="2">The sequence shown here is derived from an EMBL/GenBank/DDBJ whole genome shotgun (WGS) entry which is preliminary data.</text>
</comment>
<name>A0A9P0LMK7_ACAOB</name>
<proteinExistence type="predicted"/>
<evidence type="ECO:0000256" key="1">
    <source>
        <dbReference type="SAM" id="Coils"/>
    </source>
</evidence>
<reference evidence="2" key="1">
    <citation type="submission" date="2022-03" db="EMBL/GenBank/DDBJ databases">
        <authorList>
            <person name="Sayadi A."/>
        </authorList>
    </citation>
    <scope>NUCLEOTIDE SEQUENCE</scope>
</reference>
<keyword evidence="1" id="KW-0175">Coiled coil</keyword>
<keyword evidence="3" id="KW-1185">Reference proteome</keyword>